<accession>A0A7J9HUZ2</accession>
<protein>
    <submittedName>
        <fullName evidence="1">Uncharacterized protein</fullName>
    </submittedName>
</protein>
<dbReference type="EMBL" id="JABFAD010000011">
    <property type="protein sequence ID" value="MBA0813503.1"/>
    <property type="molecule type" value="Genomic_DNA"/>
</dbReference>
<dbReference type="Proteomes" id="UP000593560">
    <property type="component" value="Unassembled WGS sequence"/>
</dbReference>
<sequence>MCSDYANKPSEYFRDTLTLLPNFKNLRMFQFHLSVDLGFKPRSKVGDILKSLRDNKYKCLKLYVTVKVSCGKFVSVTETTETKLSTAPIGWGVELAIPKLPTSFYLVVLEGRML</sequence>
<gene>
    <name evidence="1" type="ORF">Gohar_027348</name>
</gene>
<organism evidence="1 2">
    <name type="scientific">Gossypium harknessii</name>
    <dbReference type="NCBI Taxonomy" id="34285"/>
    <lineage>
        <taxon>Eukaryota</taxon>
        <taxon>Viridiplantae</taxon>
        <taxon>Streptophyta</taxon>
        <taxon>Embryophyta</taxon>
        <taxon>Tracheophyta</taxon>
        <taxon>Spermatophyta</taxon>
        <taxon>Magnoliopsida</taxon>
        <taxon>eudicotyledons</taxon>
        <taxon>Gunneridae</taxon>
        <taxon>Pentapetalae</taxon>
        <taxon>rosids</taxon>
        <taxon>malvids</taxon>
        <taxon>Malvales</taxon>
        <taxon>Malvaceae</taxon>
        <taxon>Malvoideae</taxon>
        <taxon>Gossypium</taxon>
    </lineage>
</organism>
<dbReference type="OrthoDB" id="10498191at2759"/>
<name>A0A7J9HUZ2_9ROSI</name>
<comment type="caution">
    <text evidence="1">The sequence shown here is derived from an EMBL/GenBank/DDBJ whole genome shotgun (WGS) entry which is preliminary data.</text>
</comment>
<proteinExistence type="predicted"/>
<evidence type="ECO:0000313" key="2">
    <source>
        <dbReference type="Proteomes" id="UP000593560"/>
    </source>
</evidence>
<keyword evidence="2" id="KW-1185">Reference proteome</keyword>
<dbReference type="AlphaFoldDB" id="A0A7J9HUZ2"/>
<evidence type="ECO:0000313" key="1">
    <source>
        <dbReference type="EMBL" id="MBA0813503.1"/>
    </source>
</evidence>
<reference evidence="1 2" key="1">
    <citation type="journal article" date="2019" name="Genome Biol. Evol.">
        <title>Insights into the evolution of the New World diploid cottons (Gossypium, subgenus Houzingenia) based on genome sequencing.</title>
        <authorList>
            <person name="Grover C.E."/>
            <person name="Arick M.A. 2nd"/>
            <person name="Thrash A."/>
            <person name="Conover J.L."/>
            <person name="Sanders W.S."/>
            <person name="Peterson D.G."/>
            <person name="Frelichowski J.E."/>
            <person name="Scheffler J.A."/>
            <person name="Scheffler B.E."/>
            <person name="Wendel J.F."/>
        </authorList>
    </citation>
    <scope>NUCLEOTIDE SEQUENCE [LARGE SCALE GENOMIC DNA]</scope>
    <source>
        <strain evidence="1">0</strain>
        <tissue evidence="1">Leaf</tissue>
    </source>
</reference>